<feature type="compositionally biased region" description="Basic and acidic residues" evidence="1">
    <location>
        <begin position="82"/>
        <end position="100"/>
    </location>
</feature>
<gene>
    <name evidence="2" type="ORF">WA026_021961</name>
</gene>
<feature type="region of interest" description="Disordered" evidence="1">
    <location>
        <begin position="75"/>
        <end position="100"/>
    </location>
</feature>
<protein>
    <submittedName>
        <fullName evidence="2">Uncharacterized protein</fullName>
    </submittedName>
</protein>
<accession>A0AAW1VIK4</accession>
<evidence type="ECO:0000313" key="3">
    <source>
        <dbReference type="Proteomes" id="UP001431783"/>
    </source>
</evidence>
<dbReference type="AlphaFoldDB" id="A0AAW1VIK4"/>
<sequence length="179" mass="21147">MRGEKIYQNNQIITVDNILETDNLNKFRQSISTPSSPVRRNERKEEEVVGRQVHLEDSETGIQIRSYKKPKIWRTRNKARGHKIEKTEGKKEKREGEAEQKFTAQAIQNKDRDRKTSVTTRVQRHTSNFRISILEQNKNKKKTNRKRNVGWGGVANCHLKKLQILQKLFINIMLRRDIT</sequence>
<proteinExistence type="predicted"/>
<evidence type="ECO:0000313" key="2">
    <source>
        <dbReference type="EMBL" id="KAK9892771.1"/>
    </source>
</evidence>
<organism evidence="2 3">
    <name type="scientific">Henosepilachna vigintioctopunctata</name>
    <dbReference type="NCBI Taxonomy" id="420089"/>
    <lineage>
        <taxon>Eukaryota</taxon>
        <taxon>Metazoa</taxon>
        <taxon>Ecdysozoa</taxon>
        <taxon>Arthropoda</taxon>
        <taxon>Hexapoda</taxon>
        <taxon>Insecta</taxon>
        <taxon>Pterygota</taxon>
        <taxon>Neoptera</taxon>
        <taxon>Endopterygota</taxon>
        <taxon>Coleoptera</taxon>
        <taxon>Polyphaga</taxon>
        <taxon>Cucujiformia</taxon>
        <taxon>Coccinelloidea</taxon>
        <taxon>Coccinellidae</taxon>
        <taxon>Epilachninae</taxon>
        <taxon>Epilachnini</taxon>
        <taxon>Henosepilachna</taxon>
    </lineage>
</organism>
<dbReference type="EMBL" id="JARQZJ010000138">
    <property type="protein sequence ID" value="KAK9892771.1"/>
    <property type="molecule type" value="Genomic_DNA"/>
</dbReference>
<reference evidence="2 3" key="1">
    <citation type="submission" date="2023-03" db="EMBL/GenBank/DDBJ databases">
        <title>Genome insight into feeding habits of ladybird beetles.</title>
        <authorList>
            <person name="Li H.-S."/>
            <person name="Huang Y.-H."/>
            <person name="Pang H."/>
        </authorList>
    </citation>
    <scope>NUCLEOTIDE SEQUENCE [LARGE SCALE GENOMIC DNA]</scope>
    <source>
        <strain evidence="2">SYSU_2023b</strain>
        <tissue evidence="2">Whole body</tissue>
    </source>
</reference>
<evidence type="ECO:0000256" key="1">
    <source>
        <dbReference type="SAM" id="MobiDB-lite"/>
    </source>
</evidence>
<keyword evidence="3" id="KW-1185">Reference proteome</keyword>
<dbReference type="Proteomes" id="UP001431783">
    <property type="component" value="Unassembled WGS sequence"/>
</dbReference>
<name>A0AAW1VIK4_9CUCU</name>
<comment type="caution">
    <text evidence="2">The sequence shown here is derived from an EMBL/GenBank/DDBJ whole genome shotgun (WGS) entry which is preliminary data.</text>
</comment>